<comment type="similarity">
    <text evidence="1">Belongs to the ATP-dependent DNA ligase family.</text>
</comment>
<dbReference type="RefSeq" id="WP_266063399.1">
    <property type="nucleotide sequence ID" value="NZ_JAPKFM010000028.1"/>
</dbReference>
<evidence type="ECO:0000313" key="7">
    <source>
        <dbReference type="Proteomes" id="UP001143347"/>
    </source>
</evidence>
<keyword evidence="7" id="KW-1185">Reference proteome</keyword>
<dbReference type="GO" id="GO:0005524">
    <property type="term" value="F:ATP binding"/>
    <property type="evidence" value="ECO:0007669"/>
    <property type="project" value="InterPro"/>
</dbReference>
<evidence type="ECO:0000256" key="2">
    <source>
        <dbReference type="ARBA" id="ARBA00012727"/>
    </source>
</evidence>
<organism evidence="6 7">
    <name type="scientific">Gordonia aquimaris</name>
    <dbReference type="NCBI Taxonomy" id="2984863"/>
    <lineage>
        <taxon>Bacteria</taxon>
        <taxon>Bacillati</taxon>
        <taxon>Actinomycetota</taxon>
        <taxon>Actinomycetes</taxon>
        <taxon>Mycobacteriales</taxon>
        <taxon>Gordoniaceae</taxon>
        <taxon>Gordonia</taxon>
    </lineage>
</organism>
<dbReference type="Pfam" id="PF01068">
    <property type="entry name" value="DNA_ligase_A_M"/>
    <property type="match status" value="1"/>
</dbReference>
<dbReference type="Gene3D" id="2.40.50.140">
    <property type="entry name" value="Nucleic acid-binding proteins"/>
    <property type="match status" value="1"/>
</dbReference>
<dbReference type="InterPro" id="IPR012309">
    <property type="entry name" value="DNA_ligase_ATP-dep_C"/>
</dbReference>
<feature type="domain" description="ATP-dependent DNA ligase family profile" evidence="5">
    <location>
        <begin position="88"/>
        <end position="201"/>
    </location>
</feature>
<dbReference type="PANTHER" id="PTHR45674">
    <property type="entry name" value="DNA LIGASE 1/3 FAMILY MEMBER"/>
    <property type="match status" value="1"/>
</dbReference>
<sequence length="288" mass="31927">MHSSGQRCLARVTDTDVLLVSRNRSPITSSYPEIAAALPSAAAGHDVVVDGEIVALDTAGRPSFSLLQRRMPVQRPTRRLLTAVPAVFYLFDLLEIDGADVAALPYLERRTLLDTLISSHTVQITPYWTDVDAATMQDIATEFGLEGVVAKRITSPYLRGQRSPSWIKMPLRRSAEVVVCGWVGRTAVRSLLVGAYRGPGELVYLGDVGTGFTHRHRRELAALLTPIECAEPPFTGVAPSSSDHVRWVRPLLVGTVEYREFTRRLRHPSWKGFRTDKTPDEALWADLQ</sequence>
<dbReference type="Gene3D" id="3.30.470.30">
    <property type="entry name" value="DNA ligase/mRNA capping enzyme"/>
    <property type="match status" value="1"/>
</dbReference>
<dbReference type="InterPro" id="IPR012310">
    <property type="entry name" value="DNA_ligase_ATP-dep_cent"/>
</dbReference>
<dbReference type="EC" id="6.5.1.1" evidence="2"/>
<evidence type="ECO:0000259" key="5">
    <source>
        <dbReference type="PROSITE" id="PS50160"/>
    </source>
</evidence>
<dbReference type="SUPFAM" id="SSF56091">
    <property type="entry name" value="DNA ligase/mRNA capping enzyme, catalytic domain"/>
    <property type="match status" value="1"/>
</dbReference>
<dbReference type="CDD" id="cd07906">
    <property type="entry name" value="Adenylation_DNA_ligase_LigD_LigC"/>
    <property type="match status" value="1"/>
</dbReference>
<dbReference type="PROSITE" id="PS50160">
    <property type="entry name" value="DNA_LIGASE_A3"/>
    <property type="match status" value="1"/>
</dbReference>
<dbReference type="AlphaFoldDB" id="A0A9X3D7T9"/>
<dbReference type="InterPro" id="IPR050191">
    <property type="entry name" value="ATP-dep_DNA_ligase"/>
</dbReference>
<protein>
    <recommendedName>
        <fullName evidence="2">DNA ligase (ATP)</fullName>
        <ecNumber evidence="2">6.5.1.1</ecNumber>
    </recommendedName>
</protein>
<accession>A0A9X3D7T9</accession>
<gene>
    <name evidence="6" type="primary">ligD</name>
    <name evidence="6" type="ORF">OSB52_20605</name>
</gene>
<dbReference type="Pfam" id="PF04679">
    <property type="entry name" value="DNA_ligase_A_C"/>
    <property type="match status" value="1"/>
</dbReference>
<dbReference type="GO" id="GO:0003910">
    <property type="term" value="F:DNA ligase (ATP) activity"/>
    <property type="evidence" value="ECO:0007669"/>
    <property type="project" value="UniProtKB-EC"/>
</dbReference>
<comment type="caution">
    <text evidence="6">The sequence shown here is derived from an EMBL/GenBank/DDBJ whole genome shotgun (WGS) entry which is preliminary data.</text>
</comment>
<dbReference type="GO" id="GO:0006281">
    <property type="term" value="P:DNA repair"/>
    <property type="evidence" value="ECO:0007669"/>
    <property type="project" value="InterPro"/>
</dbReference>
<evidence type="ECO:0000313" key="6">
    <source>
        <dbReference type="EMBL" id="MCX2966488.1"/>
    </source>
</evidence>
<dbReference type="InterPro" id="IPR014146">
    <property type="entry name" value="LigD_ligase_dom"/>
</dbReference>
<reference evidence="6" key="1">
    <citation type="submission" date="2022-10" db="EMBL/GenBank/DDBJ databases">
        <title>WGS of marine actinomycetes from Thailand.</title>
        <authorList>
            <person name="Thawai C."/>
        </authorList>
    </citation>
    <scope>NUCLEOTIDE SEQUENCE</scope>
    <source>
        <strain evidence="6">SW21</strain>
    </source>
</reference>
<dbReference type="InterPro" id="IPR012340">
    <property type="entry name" value="NA-bd_OB-fold"/>
</dbReference>
<dbReference type="Gene3D" id="3.30.1490.70">
    <property type="match status" value="1"/>
</dbReference>
<dbReference type="NCBIfam" id="TIGR02779">
    <property type="entry name" value="NHEJ_ligase_lig"/>
    <property type="match status" value="1"/>
</dbReference>
<dbReference type="Proteomes" id="UP001143347">
    <property type="component" value="Unassembled WGS sequence"/>
</dbReference>
<evidence type="ECO:0000256" key="1">
    <source>
        <dbReference type="ARBA" id="ARBA00007572"/>
    </source>
</evidence>
<dbReference type="EMBL" id="JAPKFM010000028">
    <property type="protein sequence ID" value="MCX2966488.1"/>
    <property type="molecule type" value="Genomic_DNA"/>
</dbReference>
<dbReference type="SUPFAM" id="SSF50249">
    <property type="entry name" value="Nucleic acid-binding proteins"/>
    <property type="match status" value="1"/>
</dbReference>
<keyword evidence="3 6" id="KW-0436">Ligase</keyword>
<dbReference type="CDD" id="cd07971">
    <property type="entry name" value="OBF_DNA_ligase_LigD"/>
    <property type="match status" value="1"/>
</dbReference>
<comment type="catalytic activity">
    <reaction evidence="4">
        <text>ATP + (deoxyribonucleotide)n-3'-hydroxyl + 5'-phospho-(deoxyribonucleotide)m = (deoxyribonucleotide)n+m + AMP + diphosphate.</text>
        <dbReference type="EC" id="6.5.1.1"/>
    </reaction>
</comment>
<dbReference type="GO" id="GO:0006310">
    <property type="term" value="P:DNA recombination"/>
    <property type="evidence" value="ECO:0007669"/>
    <property type="project" value="InterPro"/>
</dbReference>
<proteinExistence type="inferred from homology"/>
<name>A0A9X3D7T9_9ACTN</name>
<evidence type="ECO:0000256" key="4">
    <source>
        <dbReference type="ARBA" id="ARBA00034003"/>
    </source>
</evidence>
<dbReference type="PANTHER" id="PTHR45674:SF4">
    <property type="entry name" value="DNA LIGASE 1"/>
    <property type="match status" value="1"/>
</dbReference>
<evidence type="ECO:0000256" key="3">
    <source>
        <dbReference type="ARBA" id="ARBA00022598"/>
    </source>
</evidence>